<dbReference type="InterPro" id="IPR020094">
    <property type="entry name" value="TruA/RsuA/RluB/E/F_N"/>
</dbReference>
<dbReference type="SUPFAM" id="SSF55120">
    <property type="entry name" value="Pseudouridine synthase"/>
    <property type="match status" value="1"/>
</dbReference>
<evidence type="ECO:0000259" key="4">
    <source>
        <dbReference type="Pfam" id="PF00849"/>
    </source>
</evidence>
<evidence type="ECO:0000313" key="6">
    <source>
        <dbReference type="Proteomes" id="UP001526426"/>
    </source>
</evidence>
<name>A0ABT3LAB2_9CYAN</name>
<evidence type="ECO:0000313" key="5">
    <source>
        <dbReference type="EMBL" id="MCW6038452.1"/>
    </source>
</evidence>
<gene>
    <name evidence="5" type="ORF">K4A83_19555</name>
</gene>
<keyword evidence="2 3" id="KW-0413">Isomerase</keyword>
<dbReference type="InterPro" id="IPR042092">
    <property type="entry name" value="PsdUridine_s_RsuA/RluB/E/F_cat"/>
</dbReference>
<dbReference type="PANTHER" id="PTHR47683:SF2">
    <property type="entry name" value="RNA-BINDING S4 DOMAIN-CONTAINING PROTEIN"/>
    <property type="match status" value="1"/>
</dbReference>
<dbReference type="InterPro" id="IPR006145">
    <property type="entry name" value="PsdUridine_synth_RsuA/RluA"/>
</dbReference>
<organism evidence="5 6">
    <name type="scientific">Spirulina subsalsa FACHB-351</name>
    <dbReference type="NCBI Taxonomy" id="234711"/>
    <lineage>
        <taxon>Bacteria</taxon>
        <taxon>Bacillati</taxon>
        <taxon>Cyanobacteriota</taxon>
        <taxon>Cyanophyceae</taxon>
        <taxon>Spirulinales</taxon>
        <taxon>Spirulinaceae</taxon>
        <taxon>Spirulina</taxon>
    </lineage>
</organism>
<feature type="domain" description="Pseudouridine synthase RsuA/RluA-like" evidence="4">
    <location>
        <begin position="4"/>
        <end position="152"/>
    </location>
</feature>
<proteinExistence type="inferred from homology"/>
<dbReference type="EMBL" id="JAIHOM010000138">
    <property type="protein sequence ID" value="MCW6038452.1"/>
    <property type="molecule type" value="Genomic_DNA"/>
</dbReference>
<dbReference type="Gene3D" id="3.30.70.1560">
    <property type="entry name" value="Alpha-L RNA-binding motif"/>
    <property type="match status" value="1"/>
</dbReference>
<evidence type="ECO:0000256" key="2">
    <source>
        <dbReference type="ARBA" id="ARBA00023235"/>
    </source>
</evidence>
<dbReference type="NCBIfam" id="TIGR00093">
    <property type="entry name" value="pseudouridine synthase"/>
    <property type="match status" value="1"/>
</dbReference>
<reference evidence="5 6" key="1">
    <citation type="submission" date="2021-08" db="EMBL/GenBank/DDBJ databases">
        <title>Draft genome sequence of Spirulina subsalsa with high tolerance to salinity and hype-accumulation of phycocyanin.</title>
        <authorList>
            <person name="Pei H."/>
            <person name="Jiang L."/>
        </authorList>
    </citation>
    <scope>NUCLEOTIDE SEQUENCE [LARGE SCALE GENOMIC DNA]</scope>
    <source>
        <strain evidence="5 6">FACHB-351</strain>
    </source>
</reference>
<dbReference type="RefSeq" id="WP_265266363.1">
    <property type="nucleotide sequence ID" value="NZ_JAIHOM010000138.1"/>
</dbReference>
<keyword evidence="6" id="KW-1185">Reference proteome</keyword>
<dbReference type="Pfam" id="PF00849">
    <property type="entry name" value="PseudoU_synth_2"/>
    <property type="match status" value="1"/>
</dbReference>
<accession>A0ABT3LAB2</accession>
<comment type="similarity">
    <text evidence="1 3">Belongs to the pseudouridine synthase RsuA family.</text>
</comment>
<dbReference type="PANTHER" id="PTHR47683">
    <property type="entry name" value="PSEUDOURIDINE SYNTHASE FAMILY PROTEIN-RELATED"/>
    <property type="match status" value="1"/>
</dbReference>
<dbReference type="EC" id="5.4.99.-" evidence="3"/>
<comment type="caution">
    <text evidence="5">The sequence shown here is derived from an EMBL/GenBank/DDBJ whole genome shotgun (WGS) entry which is preliminary data.</text>
</comment>
<dbReference type="InterPro" id="IPR020103">
    <property type="entry name" value="PsdUridine_synth_cat_dom_sf"/>
</dbReference>
<dbReference type="Gene3D" id="3.30.70.580">
    <property type="entry name" value="Pseudouridine synthase I, catalytic domain, N-terminal subdomain"/>
    <property type="match status" value="1"/>
</dbReference>
<dbReference type="InterPro" id="IPR050343">
    <property type="entry name" value="RsuA_PseudoU_synthase"/>
</dbReference>
<dbReference type="InterPro" id="IPR018496">
    <property type="entry name" value="PsdUridine_synth_RsuA/RluB_CS"/>
</dbReference>
<dbReference type="PROSITE" id="PS01149">
    <property type="entry name" value="PSI_RSU"/>
    <property type="match status" value="1"/>
</dbReference>
<protein>
    <recommendedName>
        <fullName evidence="3">Pseudouridine synthase</fullName>
        <ecNumber evidence="3">5.4.99.-</ecNumber>
    </recommendedName>
</protein>
<dbReference type="InterPro" id="IPR000748">
    <property type="entry name" value="PsdUridine_synth_RsuA/RluB/E/F"/>
</dbReference>
<sequence>MSHHYILFYKPYGVLCQFSNEGNSPRDTLKSYIPIPSVYPAGRLDQDSEGLLLLTNDGRLQHQLCHPRFAHLRTYWVQVEGIPHPEALAQLRKGVKIKDYYTRPSQVALLEQEPNLPPRNPPIRFRKNIPTHWLEISLTEGKNRQVRRMTAAVGYPTLRLVRVAMGSNPKYAKVRSVFPTNPHALFTLEGLGLGQWRELDEPEQQLLKKGLVSC</sequence>
<evidence type="ECO:0000256" key="1">
    <source>
        <dbReference type="ARBA" id="ARBA00008348"/>
    </source>
</evidence>
<evidence type="ECO:0000256" key="3">
    <source>
        <dbReference type="RuleBase" id="RU003887"/>
    </source>
</evidence>
<dbReference type="Proteomes" id="UP001526426">
    <property type="component" value="Unassembled WGS sequence"/>
</dbReference>